<dbReference type="InterPro" id="IPR003709">
    <property type="entry name" value="VanY-like_core_dom"/>
</dbReference>
<dbReference type="CDD" id="cd14847">
    <property type="entry name" value="DD-carboxypeptidase_like"/>
    <property type="match status" value="1"/>
</dbReference>
<dbReference type="GO" id="GO:0006508">
    <property type="term" value="P:proteolysis"/>
    <property type="evidence" value="ECO:0007669"/>
    <property type="project" value="InterPro"/>
</dbReference>
<dbReference type="SUPFAM" id="SSF55166">
    <property type="entry name" value="Hedgehog/DD-peptidase"/>
    <property type="match status" value="1"/>
</dbReference>
<dbReference type="PANTHER" id="PTHR34385:SF1">
    <property type="entry name" value="PEPTIDOGLYCAN L-ALANYL-D-GLUTAMATE ENDOPEPTIDASE CWLK"/>
    <property type="match status" value="1"/>
</dbReference>
<evidence type="ECO:0000313" key="3">
    <source>
        <dbReference type="Proteomes" id="UP000287701"/>
    </source>
</evidence>
<dbReference type="Pfam" id="PF02557">
    <property type="entry name" value="VanY"/>
    <property type="match status" value="1"/>
</dbReference>
<name>A0A3R5YW91_ORNRH</name>
<evidence type="ECO:0000259" key="1">
    <source>
        <dbReference type="Pfam" id="PF02557"/>
    </source>
</evidence>
<dbReference type="Proteomes" id="UP000287701">
    <property type="component" value="Chromosome"/>
</dbReference>
<dbReference type="Gene3D" id="3.30.1380.10">
    <property type="match status" value="1"/>
</dbReference>
<dbReference type="InterPro" id="IPR009045">
    <property type="entry name" value="Zn_M74/Hedgehog-like"/>
</dbReference>
<dbReference type="EMBL" id="CP035107">
    <property type="protein sequence ID" value="QAR30953.1"/>
    <property type="molecule type" value="Genomic_DNA"/>
</dbReference>
<reference evidence="2 3" key="1">
    <citation type="submission" date="2019-01" db="EMBL/GenBank/DDBJ databases">
        <title>Whole Genome of Ornithobacterium rhinotracheale FARPER-174b.</title>
        <authorList>
            <person name="Tataje-Lavanda L.A."/>
            <person name="Montalvan A."/>
            <person name="Montesinos R."/>
            <person name="Zimic M."/>
            <person name="Fernandez-Sanchez M."/>
            <person name="Fernandez-Diaz M."/>
        </authorList>
    </citation>
    <scope>NUCLEOTIDE SEQUENCE [LARGE SCALE GENOMIC DNA]</scope>
    <source>
        <strain evidence="2 3">FARPER-174b</strain>
    </source>
</reference>
<gene>
    <name evidence="2" type="ORF">EQP59_06185</name>
</gene>
<dbReference type="OrthoDB" id="9792074at2"/>
<organism evidence="2 3">
    <name type="scientific">Ornithobacterium rhinotracheale</name>
    <dbReference type="NCBI Taxonomy" id="28251"/>
    <lineage>
        <taxon>Bacteria</taxon>
        <taxon>Pseudomonadati</taxon>
        <taxon>Bacteroidota</taxon>
        <taxon>Flavobacteriia</taxon>
        <taxon>Flavobacteriales</taxon>
        <taxon>Weeksellaceae</taxon>
        <taxon>Ornithobacterium</taxon>
    </lineage>
</organism>
<dbReference type="GO" id="GO:0004180">
    <property type="term" value="F:carboxypeptidase activity"/>
    <property type="evidence" value="ECO:0007669"/>
    <property type="project" value="UniProtKB-KW"/>
</dbReference>
<accession>A0A3R5YW91</accession>
<dbReference type="RefSeq" id="WP_128501417.1">
    <property type="nucleotide sequence ID" value="NZ_CP035107.1"/>
</dbReference>
<dbReference type="InterPro" id="IPR052179">
    <property type="entry name" value="DD-CPase-like"/>
</dbReference>
<evidence type="ECO:0000313" key="2">
    <source>
        <dbReference type="EMBL" id="QAR30953.1"/>
    </source>
</evidence>
<keyword evidence="2" id="KW-0121">Carboxypeptidase</keyword>
<protein>
    <submittedName>
        <fullName evidence="2">D-alanyl-D-alanine carboxypeptidase family protein</fullName>
    </submittedName>
</protein>
<keyword evidence="2" id="KW-0645">Protease</keyword>
<sequence>MKNNNILPLLLVFGLSAQVGCQQKNDTNNPAKNIEIQNLSEGQKLKGTLTFAKPQTNYKDYLVGKTNFAKDSAFVLVPSKYCNKQTYLRKETYEAFLKMHQAAQKAGFNLLIVSGARNFQHQKNIWERKWKANANLTPKERAKKILLFSSMPMSSRHHWGTDVDLNALNNAYFESGKGKKLYEWLQTNAAKYGFCQVFTDKRLKGRTGYEMEKWHWSYMPIAKQLLQDYNAQISVKDFKGFLGSETADALQIIERYVNGINACME</sequence>
<dbReference type="AlphaFoldDB" id="A0A3R5YW91"/>
<dbReference type="PANTHER" id="PTHR34385">
    <property type="entry name" value="D-ALANYL-D-ALANINE CARBOXYPEPTIDASE"/>
    <property type="match status" value="1"/>
</dbReference>
<keyword evidence="2" id="KW-0378">Hydrolase</keyword>
<proteinExistence type="predicted"/>
<feature type="domain" description="D-alanyl-D-alanine carboxypeptidase-like core" evidence="1">
    <location>
        <begin position="86"/>
        <end position="220"/>
    </location>
</feature>